<dbReference type="InterPro" id="IPR000150">
    <property type="entry name" value="Cof"/>
</dbReference>
<name>A0A7Y0L625_9FIRM</name>
<protein>
    <submittedName>
        <fullName evidence="1">HAD family hydrolase</fullName>
    </submittedName>
</protein>
<evidence type="ECO:0000313" key="1">
    <source>
        <dbReference type="EMBL" id="NMP23890.1"/>
    </source>
</evidence>
<dbReference type="InterPro" id="IPR023214">
    <property type="entry name" value="HAD_sf"/>
</dbReference>
<keyword evidence="2" id="KW-1185">Reference proteome</keyword>
<dbReference type="GO" id="GO:0005829">
    <property type="term" value="C:cytosol"/>
    <property type="evidence" value="ECO:0007669"/>
    <property type="project" value="TreeGrafter"/>
</dbReference>
<dbReference type="Gene3D" id="3.40.50.1000">
    <property type="entry name" value="HAD superfamily/HAD-like"/>
    <property type="match status" value="1"/>
</dbReference>
<dbReference type="GO" id="GO:0000287">
    <property type="term" value="F:magnesium ion binding"/>
    <property type="evidence" value="ECO:0007669"/>
    <property type="project" value="TreeGrafter"/>
</dbReference>
<dbReference type="SUPFAM" id="SSF56784">
    <property type="entry name" value="HAD-like"/>
    <property type="match status" value="1"/>
</dbReference>
<keyword evidence="1" id="KW-0378">Hydrolase</keyword>
<dbReference type="InterPro" id="IPR006379">
    <property type="entry name" value="HAD-SF_hydro_IIB"/>
</dbReference>
<dbReference type="Pfam" id="PF08282">
    <property type="entry name" value="Hydrolase_3"/>
    <property type="match status" value="1"/>
</dbReference>
<dbReference type="InterPro" id="IPR036412">
    <property type="entry name" value="HAD-like_sf"/>
</dbReference>
<dbReference type="Proteomes" id="UP000533476">
    <property type="component" value="Unassembled WGS sequence"/>
</dbReference>
<proteinExistence type="predicted"/>
<dbReference type="PANTHER" id="PTHR10000">
    <property type="entry name" value="PHOSPHOSERINE PHOSPHATASE"/>
    <property type="match status" value="1"/>
</dbReference>
<organism evidence="1 2">
    <name type="scientific">Sulfobacillus harzensis</name>
    <dbReference type="NCBI Taxonomy" id="2729629"/>
    <lineage>
        <taxon>Bacteria</taxon>
        <taxon>Bacillati</taxon>
        <taxon>Bacillota</taxon>
        <taxon>Clostridia</taxon>
        <taxon>Eubacteriales</taxon>
        <taxon>Clostridiales Family XVII. Incertae Sedis</taxon>
        <taxon>Sulfobacillus</taxon>
    </lineage>
</organism>
<gene>
    <name evidence="1" type="ORF">HIJ39_16270</name>
</gene>
<dbReference type="PANTHER" id="PTHR10000:SF8">
    <property type="entry name" value="HAD SUPERFAMILY HYDROLASE-LIKE, TYPE 3"/>
    <property type="match status" value="1"/>
</dbReference>
<accession>A0A7Y0L625</accession>
<dbReference type="NCBIfam" id="TIGR01484">
    <property type="entry name" value="HAD-SF-IIB"/>
    <property type="match status" value="1"/>
</dbReference>
<sequence>MAAIKCIVLDLDGTLLNRDQTISPRTLRAVDACWAHGISIVLATGRPPRDVRHLLVTEALREFVIYLDGALTIHESDGLVYDHRTIPPSVSSRITQSVLSADPRSIISFEVQDAWYCLESQIADEVINADSPYPPPHTVDEVQIQALSPTKIILSGNANWERVLRPFDPYVQIRATPDGALIQVMEKSVSKESALSRVLNALGVDPEVVMVFGDGPNDMGLFGLCGYPVAMGNAVDALKGRAKYITDSNEDDGVAAALQYLGVIP</sequence>
<dbReference type="GO" id="GO:0016791">
    <property type="term" value="F:phosphatase activity"/>
    <property type="evidence" value="ECO:0007669"/>
    <property type="project" value="UniProtKB-ARBA"/>
</dbReference>
<dbReference type="EMBL" id="JABBVZ010000071">
    <property type="protein sequence ID" value="NMP23890.1"/>
    <property type="molecule type" value="Genomic_DNA"/>
</dbReference>
<evidence type="ECO:0000313" key="2">
    <source>
        <dbReference type="Proteomes" id="UP000533476"/>
    </source>
</evidence>
<comment type="caution">
    <text evidence="1">The sequence shown here is derived from an EMBL/GenBank/DDBJ whole genome shotgun (WGS) entry which is preliminary data.</text>
</comment>
<dbReference type="AlphaFoldDB" id="A0A7Y0L625"/>
<dbReference type="RefSeq" id="WP_169101545.1">
    <property type="nucleotide sequence ID" value="NZ_JABBVZ010000071.1"/>
</dbReference>
<reference evidence="1 2" key="1">
    <citation type="submission" date="2020-04" db="EMBL/GenBank/DDBJ databases">
        <authorList>
            <person name="Zhang R."/>
            <person name="Schippers A."/>
        </authorList>
    </citation>
    <scope>NUCLEOTIDE SEQUENCE [LARGE SCALE GENOMIC DNA]</scope>
    <source>
        <strain evidence="1 2">DSM 109850</strain>
    </source>
</reference>
<dbReference type="Gene3D" id="3.30.1240.10">
    <property type="match status" value="1"/>
</dbReference>
<dbReference type="NCBIfam" id="TIGR00099">
    <property type="entry name" value="Cof-subfamily"/>
    <property type="match status" value="1"/>
</dbReference>